<evidence type="ECO:0000256" key="5">
    <source>
        <dbReference type="RuleBase" id="RU000461"/>
    </source>
</evidence>
<evidence type="ECO:0000256" key="1">
    <source>
        <dbReference type="ARBA" id="ARBA00001971"/>
    </source>
</evidence>
<dbReference type="PRINTS" id="PR00385">
    <property type="entry name" value="P450"/>
</dbReference>
<sequence>MEADQCDGRQRLHPRKTSYGRSIELSVSHMTYLGIKGKGNETTTDGGTARRHCRTDQCGGWTQVHPPRCSKPLIRHPPRSIPHRPFLACQDYILLRVSCTKTYSSPLRRVPGPFLARFTKLWYLRNVWSGSYEKTNIALHKEFGPIVKIAPDQYSVDDLEAIRIIYGHGTAFVKNSWYYASGNPDDRVHDLFTDLNPKRHSELRRKVANLYSMTNLLPLEPFVETCTNLLLDHFERLSQTNEVIDLQHWLQCYAFDTIGMITFAKRFGFLDEGKEIGGIFHALHQYVIYGSNVGVYSWLHPYLFGLYNRLSGGGMGYLIGFTAQNISERHAQPNSEKISEQDGDDFLSKMLREPEKFQKEVFGTCLTNIGAGSDTTSVSLSGILYHLLRNPTKLALLRAELDAARANGHLSPIPTHQQAQALPYLQACIKEGLRLHPATGLPMMRVVPAGGATIAGVFFPAGTEVGVNSWVAHHNKRIFGADADDYVPERWLQSAERSSTMERYFMAFGAGSRTCIGKNISLLEIGKLVPELVVRFDYELVGEVAREGGLRTENNWFVKQTNLKVKVRPRKA</sequence>
<dbReference type="Proteomes" id="UP000799538">
    <property type="component" value="Unassembled WGS sequence"/>
</dbReference>
<dbReference type="InterPro" id="IPR017972">
    <property type="entry name" value="Cyt_P450_CS"/>
</dbReference>
<dbReference type="CDD" id="cd11060">
    <property type="entry name" value="CYP57A1-like"/>
    <property type="match status" value="1"/>
</dbReference>
<comment type="similarity">
    <text evidence="5">Belongs to the cytochrome P450 family.</text>
</comment>
<evidence type="ECO:0000256" key="3">
    <source>
        <dbReference type="ARBA" id="ARBA00023004"/>
    </source>
</evidence>
<feature type="region of interest" description="Disordered" evidence="6">
    <location>
        <begin position="1"/>
        <end position="20"/>
    </location>
</feature>
<comment type="cofactor">
    <cofactor evidence="1 4">
        <name>heme</name>
        <dbReference type="ChEBI" id="CHEBI:30413"/>
    </cofactor>
</comment>
<keyword evidence="8" id="KW-1185">Reference proteome</keyword>
<evidence type="ECO:0000256" key="6">
    <source>
        <dbReference type="SAM" id="MobiDB-lite"/>
    </source>
</evidence>
<dbReference type="PROSITE" id="PS00086">
    <property type="entry name" value="CYTOCHROME_P450"/>
    <property type="match status" value="1"/>
</dbReference>
<feature type="compositionally biased region" description="Basic and acidic residues" evidence="6">
    <location>
        <begin position="1"/>
        <end position="10"/>
    </location>
</feature>
<keyword evidence="5" id="KW-0503">Monooxygenase</keyword>
<evidence type="ECO:0000313" key="7">
    <source>
        <dbReference type="EMBL" id="KAF2226960.1"/>
    </source>
</evidence>
<dbReference type="GO" id="GO:0005506">
    <property type="term" value="F:iron ion binding"/>
    <property type="evidence" value="ECO:0007669"/>
    <property type="project" value="InterPro"/>
</dbReference>
<dbReference type="Pfam" id="PF00067">
    <property type="entry name" value="p450"/>
    <property type="match status" value="1"/>
</dbReference>
<dbReference type="AlphaFoldDB" id="A0A6A6GN85"/>
<dbReference type="GO" id="GO:0020037">
    <property type="term" value="F:heme binding"/>
    <property type="evidence" value="ECO:0007669"/>
    <property type="project" value="InterPro"/>
</dbReference>
<accession>A0A6A6GN85</accession>
<dbReference type="InterPro" id="IPR001128">
    <property type="entry name" value="Cyt_P450"/>
</dbReference>
<dbReference type="GO" id="GO:0004497">
    <property type="term" value="F:monooxygenase activity"/>
    <property type="evidence" value="ECO:0007669"/>
    <property type="project" value="UniProtKB-KW"/>
</dbReference>
<dbReference type="SUPFAM" id="SSF48264">
    <property type="entry name" value="Cytochrome P450"/>
    <property type="match status" value="1"/>
</dbReference>
<gene>
    <name evidence="7" type="ORF">BDZ85DRAFT_287790</name>
</gene>
<dbReference type="Gene3D" id="1.10.630.10">
    <property type="entry name" value="Cytochrome P450"/>
    <property type="match status" value="1"/>
</dbReference>
<dbReference type="InterPro" id="IPR036396">
    <property type="entry name" value="Cyt_P450_sf"/>
</dbReference>
<evidence type="ECO:0000256" key="4">
    <source>
        <dbReference type="PIRSR" id="PIRSR602401-1"/>
    </source>
</evidence>
<reference evidence="8" key="1">
    <citation type="journal article" date="2020" name="Stud. Mycol.">
        <title>101 Dothideomycetes genomes: A test case for predicting lifestyles and emergence of pathogens.</title>
        <authorList>
            <person name="Haridas S."/>
            <person name="Albert R."/>
            <person name="Binder M."/>
            <person name="Bloem J."/>
            <person name="LaButti K."/>
            <person name="Salamov A."/>
            <person name="Andreopoulos B."/>
            <person name="Baker S."/>
            <person name="Barry K."/>
            <person name="Bills G."/>
            <person name="Bluhm B."/>
            <person name="Cannon C."/>
            <person name="Castanera R."/>
            <person name="Culley D."/>
            <person name="Daum C."/>
            <person name="Ezra D."/>
            <person name="Gonzalez J."/>
            <person name="Henrissat B."/>
            <person name="Kuo A."/>
            <person name="Liang C."/>
            <person name="Lipzen A."/>
            <person name="Lutzoni F."/>
            <person name="Magnuson J."/>
            <person name="Mondo S."/>
            <person name="Nolan M."/>
            <person name="Ohm R."/>
            <person name="Pangilinan J."/>
            <person name="Park H.-J."/>
            <person name="Ramirez L."/>
            <person name="Alfaro M."/>
            <person name="Sun H."/>
            <person name="Tritt A."/>
            <person name="Yoshinaga Y."/>
            <person name="Zwiers L.-H."/>
            <person name="Turgeon B."/>
            <person name="Goodwin S."/>
            <person name="Spatafora J."/>
            <person name="Crous P."/>
            <person name="Grigoriev I."/>
        </authorList>
    </citation>
    <scope>NUCLEOTIDE SEQUENCE [LARGE SCALE GENOMIC DNA]</scope>
    <source>
        <strain evidence="8">CECT 20119</strain>
    </source>
</reference>
<dbReference type="FunFam" id="1.10.630.10:FF:000050">
    <property type="entry name" value="Cytochrome P450 monooxygenase"/>
    <property type="match status" value="1"/>
</dbReference>
<evidence type="ECO:0000256" key="2">
    <source>
        <dbReference type="ARBA" id="ARBA00022723"/>
    </source>
</evidence>
<keyword evidence="5" id="KW-0560">Oxidoreductase</keyword>
<organism evidence="7 8">
    <name type="scientific">Elsinoe ampelina</name>
    <dbReference type="NCBI Taxonomy" id="302913"/>
    <lineage>
        <taxon>Eukaryota</taxon>
        <taxon>Fungi</taxon>
        <taxon>Dikarya</taxon>
        <taxon>Ascomycota</taxon>
        <taxon>Pezizomycotina</taxon>
        <taxon>Dothideomycetes</taxon>
        <taxon>Dothideomycetidae</taxon>
        <taxon>Myriangiales</taxon>
        <taxon>Elsinoaceae</taxon>
        <taxon>Elsinoe</taxon>
    </lineage>
</organism>
<dbReference type="InterPro" id="IPR050121">
    <property type="entry name" value="Cytochrome_P450_monoxygenase"/>
</dbReference>
<dbReference type="GO" id="GO:0016705">
    <property type="term" value="F:oxidoreductase activity, acting on paired donors, with incorporation or reduction of molecular oxygen"/>
    <property type="evidence" value="ECO:0007669"/>
    <property type="project" value="InterPro"/>
</dbReference>
<dbReference type="PRINTS" id="PR00463">
    <property type="entry name" value="EP450I"/>
</dbReference>
<proteinExistence type="inferred from homology"/>
<keyword evidence="2 4" id="KW-0479">Metal-binding</keyword>
<dbReference type="PANTHER" id="PTHR24305">
    <property type="entry name" value="CYTOCHROME P450"/>
    <property type="match status" value="1"/>
</dbReference>
<feature type="binding site" description="axial binding residue" evidence="4">
    <location>
        <position position="515"/>
    </location>
    <ligand>
        <name>heme</name>
        <dbReference type="ChEBI" id="CHEBI:30413"/>
    </ligand>
    <ligandPart>
        <name>Fe</name>
        <dbReference type="ChEBI" id="CHEBI:18248"/>
    </ligandPart>
</feature>
<keyword evidence="4 5" id="KW-0349">Heme</keyword>
<dbReference type="InterPro" id="IPR002401">
    <property type="entry name" value="Cyt_P450_E_grp-I"/>
</dbReference>
<protein>
    <submittedName>
        <fullName evidence="7">Cytochrome P450</fullName>
    </submittedName>
</protein>
<dbReference type="OrthoDB" id="3934656at2759"/>
<name>A0A6A6GN85_9PEZI</name>
<dbReference type="EMBL" id="ML992502">
    <property type="protein sequence ID" value="KAF2226960.1"/>
    <property type="molecule type" value="Genomic_DNA"/>
</dbReference>
<dbReference type="PANTHER" id="PTHR24305:SF190">
    <property type="entry name" value="P450, PUTATIVE (EUROFUNG)-RELATED"/>
    <property type="match status" value="1"/>
</dbReference>
<evidence type="ECO:0000313" key="8">
    <source>
        <dbReference type="Proteomes" id="UP000799538"/>
    </source>
</evidence>
<keyword evidence="3 4" id="KW-0408">Iron</keyword>